<keyword evidence="10 19" id="KW-0418">Kinase</keyword>
<dbReference type="SMART" id="SM00388">
    <property type="entry name" value="HisKA"/>
    <property type="match status" value="1"/>
</dbReference>
<dbReference type="Gene3D" id="3.30.565.10">
    <property type="entry name" value="Histidine kinase-like ATPase, C-terminal domain"/>
    <property type="match status" value="1"/>
</dbReference>
<dbReference type="EC" id="2.7.13.3" evidence="3"/>
<evidence type="ECO:0000256" key="5">
    <source>
        <dbReference type="ARBA" id="ARBA00022519"/>
    </source>
</evidence>
<dbReference type="PRINTS" id="PR00344">
    <property type="entry name" value="BCTRLSENSOR"/>
</dbReference>
<name>A0A1G8KRT9_9RHOO</name>
<proteinExistence type="predicted"/>
<dbReference type="InterPro" id="IPR003660">
    <property type="entry name" value="HAMP_dom"/>
</dbReference>
<dbReference type="CDD" id="cd00082">
    <property type="entry name" value="HisKA"/>
    <property type="match status" value="1"/>
</dbReference>
<evidence type="ECO:0000313" key="19">
    <source>
        <dbReference type="EMBL" id="SDI46096.1"/>
    </source>
</evidence>
<accession>A0A1G8KRT9</accession>
<evidence type="ECO:0000313" key="20">
    <source>
        <dbReference type="Proteomes" id="UP000198607"/>
    </source>
</evidence>
<dbReference type="InterPro" id="IPR036097">
    <property type="entry name" value="HisK_dim/P_sf"/>
</dbReference>
<dbReference type="InterPro" id="IPR036890">
    <property type="entry name" value="HATPase_C_sf"/>
</dbReference>
<dbReference type="InterPro" id="IPR004358">
    <property type="entry name" value="Sig_transdc_His_kin-like_C"/>
</dbReference>
<dbReference type="Pfam" id="PF00512">
    <property type="entry name" value="HisKA"/>
    <property type="match status" value="1"/>
</dbReference>
<evidence type="ECO:0000256" key="12">
    <source>
        <dbReference type="ARBA" id="ARBA00022989"/>
    </source>
</evidence>
<dbReference type="InterPro" id="IPR005467">
    <property type="entry name" value="His_kinase_dom"/>
</dbReference>
<dbReference type="InterPro" id="IPR050980">
    <property type="entry name" value="2C_sensor_his_kinase"/>
</dbReference>
<evidence type="ECO:0000256" key="8">
    <source>
        <dbReference type="ARBA" id="ARBA00022692"/>
    </source>
</evidence>
<dbReference type="Pfam" id="PF00672">
    <property type="entry name" value="HAMP"/>
    <property type="match status" value="1"/>
</dbReference>
<evidence type="ECO:0000256" key="10">
    <source>
        <dbReference type="ARBA" id="ARBA00022777"/>
    </source>
</evidence>
<keyword evidence="6" id="KW-0597">Phosphoprotein</keyword>
<dbReference type="CDD" id="cd00075">
    <property type="entry name" value="HATPase"/>
    <property type="match status" value="1"/>
</dbReference>
<dbReference type="Proteomes" id="UP000198607">
    <property type="component" value="Unassembled WGS sequence"/>
</dbReference>
<dbReference type="InterPro" id="IPR003594">
    <property type="entry name" value="HATPase_dom"/>
</dbReference>
<keyword evidence="4" id="KW-1003">Cell membrane</keyword>
<dbReference type="InterPro" id="IPR003661">
    <property type="entry name" value="HisK_dim/P_dom"/>
</dbReference>
<evidence type="ECO:0000256" key="2">
    <source>
        <dbReference type="ARBA" id="ARBA00004429"/>
    </source>
</evidence>
<dbReference type="AlphaFoldDB" id="A0A1G8KRT9"/>
<gene>
    <name evidence="19" type="ORF">SAMN05660652_03477</name>
</gene>
<comment type="catalytic activity">
    <reaction evidence="1">
        <text>ATP + protein L-histidine = ADP + protein N-phospho-L-histidine.</text>
        <dbReference type="EC" id="2.7.13.3"/>
    </reaction>
</comment>
<keyword evidence="9" id="KW-0547">Nucleotide-binding</keyword>
<feature type="region of interest" description="Disordered" evidence="15">
    <location>
        <begin position="111"/>
        <end position="144"/>
    </location>
</feature>
<evidence type="ECO:0000256" key="16">
    <source>
        <dbReference type="SAM" id="Phobius"/>
    </source>
</evidence>
<dbReference type="EMBL" id="FNCY01000019">
    <property type="protein sequence ID" value="SDI46096.1"/>
    <property type="molecule type" value="Genomic_DNA"/>
</dbReference>
<dbReference type="CDD" id="cd06225">
    <property type="entry name" value="HAMP"/>
    <property type="match status" value="1"/>
</dbReference>
<evidence type="ECO:0000259" key="17">
    <source>
        <dbReference type="PROSITE" id="PS50109"/>
    </source>
</evidence>
<feature type="transmembrane region" description="Helical" evidence="16">
    <location>
        <begin position="175"/>
        <end position="194"/>
    </location>
</feature>
<evidence type="ECO:0000256" key="6">
    <source>
        <dbReference type="ARBA" id="ARBA00022553"/>
    </source>
</evidence>
<dbReference type="PANTHER" id="PTHR44936">
    <property type="entry name" value="SENSOR PROTEIN CREC"/>
    <property type="match status" value="1"/>
</dbReference>
<dbReference type="GO" id="GO:0005524">
    <property type="term" value="F:ATP binding"/>
    <property type="evidence" value="ECO:0007669"/>
    <property type="project" value="UniProtKB-KW"/>
</dbReference>
<reference evidence="19 20" key="1">
    <citation type="submission" date="2016-10" db="EMBL/GenBank/DDBJ databases">
        <authorList>
            <person name="de Groot N.N."/>
        </authorList>
    </citation>
    <scope>NUCLEOTIDE SEQUENCE [LARGE SCALE GENOMIC DNA]</scope>
    <source>
        <strain evidence="19 20">DSM 5885</strain>
    </source>
</reference>
<evidence type="ECO:0000256" key="3">
    <source>
        <dbReference type="ARBA" id="ARBA00012438"/>
    </source>
</evidence>
<dbReference type="PANTHER" id="PTHR44936:SF5">
    <property type="entry name" value="SENSOR HISTIDINE KINASE ENVZ"/>
    <property type="match status" value="1"/>
</dbReference>
<dbReference type="PROSITE" id="PS50885">
    <property type="entry name" value="HAMP"/>
    <property type="match status" value="1"/>
</dbReference>
<feature type="domain" description="Histidine kinase" evidence="17">
    <location>
        <begin position="255"/>
        <end position="455"/>
    </location>
</feature>
<protein>
    <recommendedName>
        <fullName evidence="3">histidine kinase</fullName>
        <ecNumber evidence="3">2.7.13.3</ecNumber>
    </recommendedName>
</protein>
<evidence type="ECO:0000256" key="7">
    <source>
        <dbReference type="ARBA" id="ARBA00022679"/>
    </source>
</evidence>
<evidence type="ECO:0000256" key="13">
    <source>
        <dbReference type="ARBA" id="ARBA00023012"/>
    </source>
</evidence>
<sequence>MRLSLFARMALILALGLLGTQLVSLWLHWGERATIVTQTRGQHWIDRVAEVVRVLEAEGPEHRPAALAALRSSDLRIQSIDASQVAPNQPRGQFQAAIAARLGNDIEVRSTGSGMGPGGGMGGGMGPGMGRRHGDGPGGRGGLPPRTLDLRLSDGQWIRIAMSDDTGTPPLPNDYVIELIVSLLVVSALVMFAVRQATRPLQQLARAADDFGSNLDAPPLPENGPSETRQAAQAFNRMQGRIRRLIEERSRALAAVSHDLRTPLTRLRLRTELVDDERLREQINGDLDAMTAMIDATLDYLRSLRENEAPQAIDIDALLATVADDARVLGHDSVVTGNGAGAPFTGRLTALRRALQNLVDNAIKYGRCARLRAEDDGITLRLFVEDDGPGIPVEHLDRVTDPYYRIDASRNPATGGIGLGLSIVSDVARLHRGSLELRNRPEGGLSACLALPRKMPSH</sequence>
<keyword evidence="14 16" id="KW-0472">Membrane</keyword>
<dbReference type="RefSeq" id="WP_091939485.1">
    <property type="nucleotide sequence ID" value="NZ_FNCY01000019.1"/>
</dbReference>
<keyword evidence="12 16" id="KW-1133">Transmembrane helix</keyword>
<keyword evidence="13" id="KW-0902">Two-component regulatory system</keyword>
<dbReference type="SMART" id="SM00304">
    <property type="entry name" value="HAMP"/>
    <property type="match status" value="1"/>
</dbReference>
<keyword evidence="20" id="KW-1185">Reference proteome</keyword>
<keyword evidence="7" id="KW-0808">Transferase</keyword>
<evidence type="ECO:0000259" key="18">
    <source>
        <dbReference type="PROSITE" id="PS50885"/>
    </source>
</evidence>
<dbReference type="SUPFAM" id="SSF47384">
    <property type="entry name" value="Homodimeric domain of signal transducing histidine kinase"/>
    <property type="match status" value="1"/>
</dbReference>
<dbReference type="GO" id="GO:0005886">
    <property type="term" value="C:plasma membrane"/>
    <property type="evidence" value="ECO:0007669"/>
    <property type="project" value="UniProtKB-SubCell"/>
</dbReference>
<evidence type="ECO:0000256" key="9">
    <source>
        <dbReference type="ARBA" id="ARBA00022741"/>
    </source>
</evidence>
<dbReference type="PROSITE" id="PS50109">
    <property type="entry name" value="HIS_KIN"/>
    <property type="match status" value="1"/>
</dbReference>
<dbReference type="SMART" id="SM00387">
    <property type="entry name" value="HATPase_c"/>
    <property type="match status" value="1"/>
</dbReference>
<evidence type="ECO:0000256" key="1">
    <source>
        <dbReference type="ARBA" id="ARBA00000085"/>
    </source>
</evidence>
<evidence type="ECO:0000256" key="4">
    <source>
        <dbReference type="ARBA" id="ARBA00022475"/>
    </source>
</evidence>
<evidence type="ECO:0000256" key="14">
    <source>
        <dbReference type="ARBA" id="ARBA00023136"/>
    </source>
</evidence>
<keyword evidence="5" id="KW-0997">Cell inner membrane</keyword>
<dbReference type="SUPFAM" id="SSF55874">
    <property type="entry name" value="ATPase domain of HSP90 chaperone/DNA topoisomerase II/histidine kinase"/>
    <property type="match status" value="1"/>
</dbReference>
<keyword evidence="11" id="KW-0067">ATP-binding</keyword>
<evidence type="ECO:0000256" key="15">
    <source>
        <dbReference type="SAM" id="MobiDB-lite"/>
    </source>
</evidence>
<organism evidence="19 20">
    <name type="scientific">Propionivibrio dicarboxylicus</name>
    <dbReference type="NCBI Taxonomy" id="83767"/>
    <lineage>
        <taxon>Bacteria</taxon>
        <taxon>Pseudomonadati</taxon>
        <taxon>Pseudomonadota</taxon>
        <taxon>Betaproteobacteria</taxon>
        <taxon>Rhodocyclales</taxon>
        <taxon>Rhodocyclaceae</taxon>
        <taxon>Propionivibrio</taxon>
    </lineage>
</organism>
<keyword evidence="8 16" id="KW-0812">Transmembrane</keyword>
<dbReference type="Gene3D" id="1.10.287.130">
    <property type="match status" value="1"/>
</dbReference>
<dbReference type="STRING" id="83767.SAMN05660652_03477"/>
<dbReference type="OrthoDB" id="9804645at2"/>
<comment type="subcellular location">
    <subcellularLocation>
        <location evidence="2">Cell inner membrane</location>
        <topology evidence="2">Multi-pass membrane protein</topology>
    </subcellularLocation>
</comment>
<feature type="compositionally biased region" description="Gly residues" evidence="15">
    <location>
        <begin position="113"/>
        <end position="129"/>
    </location>
</feature>
<dbReference type="GO" id="GO:0000155">
    <property type="term" value="F:phosphorelay sensor kinase activity"/>
    <property type="evidence" value="ECO:0007669"/>
    <property type="project" value="InterPro"/>
</dbReference>
<evidence type="ECO:0000256" key="11">
    <source>
        <dbReference type="ARBA" id="ARBA00022840"/>
    </source>
</evidence>
<dbReference type="Pfam" id="PF02518">
    <property type="entry name" value="HATPase_c"/>
    <property type="match status" value="1"/>
</dbReference>
<feature type="domain" description="HAMP" evidence="18">
    <location>
        <begin position="195"/>
        <end position="247"/>
    </location>
</feature>